<keyword evidence="2" id="KW-0677">Repeat</keyword>
<feature type="non-terminal residue" evidence="6">
    <location>
        <position position="1"/>
    </location>
</feature>
<dbReference type="Proteomes" id="UP000789595">
    <property type="component" value="Unassembled WGS sequence"/>
</dbReference>
<dbReference type="EMBL" id="CAKKNE010000004">
    <property type="protein sequence ID" value="CAH0374377.1"/>
    <property type="molecule type" value="Genomic_DNA"/>
</dbReference>
<organism evidence="6 7">
    <name type="scientific">Pelagomonas calceolata</name>
    <dbReference type="NCBI Taxonomy" id="35677"/>
    <lineage>
        <taxon>Eukaryota</taxon>
        <taxon>Sar</taxon>
        <taxon>Stramenopiles</taxon>
        <taxon>Ochrophyta</taxon>
        <taxon>Pelagophyceae</taxon>
        <taxon>Pelagomonadales</taxon>
        <taxon>Pelagomonadaceae</taxon>
        <taxon>Pelagomonas</taxon>
    </lineage>
</organism>
<dbReference type="Gene3D" id="1.25.40.20">
    <property type="entry name" value="Ankyrin repeat-containing domain"/>
    <property type="match status" value="1"/>
</dbReference>
<feature type="region of interest" description="Disordered" evidence="5">
    <location>
        <begin position="384"/>
        <end position="405"/>
    </location>
</feature>
<evidence type="ECO:0000256" key="2">
    <source>
        <dbReference type="ARBA" id="ARBA00022737"/>
    </source>
</evidence>
<dbReference type="PANTHER" id="PTHR24136:SF15">
    <property type="entry name" value="ANK_REP_REGION DOMAIN-CONTAINING PROTEIN"/>
    <property type="match status" value="1"/>
</dbReference>
<evidence type="ECO:0000256" key="4">
    <source>
        <dbReference type="PROSITE-ProRule" id="PRU00023"/>
    </source>
</evidence>
<dbReference type="AlphaFoldDB" id="A0A8J2WZ79"/>
<dbReference type="GO" id="GO:0045732">
    <property type="term" value="P:positive regulation of protein catabolic process"/>
    <property type="evidence" value="ECO:0007669"/>
    <property type="project" value="TreeGrafter"/>
</dbReference>
<evidence type="ECO:0008006" key="8">
    <source>
        <dbReference type="Google" id="ProtNLM"/>
    </source>
</evidence>
<dbReference type="SUPFAM" id="SSF48403">
    <property type="entry name" value="Ankyrin repeat"/>
    <property type="match status" value="1"/>
</dbReference>
<evidence type="ECO:0000313" key="6">
    <source>
        <dbReference type="EMBL" id="CAH0374377.1"/>
    </source>
</evidence>
<sequence>GSWQQPLALPIPRISTSITTDMRRGFLNSGGSTKLPPAPPRQAAPPPAPKQAAAQSSAEEADAFVQRIVDAAYGGGVDDGGGVDALREEILRLDAASDATFGTWVMRGGLDALAHDPRPGDEPRDRYTALCAVALGGDPACVSLLLDPPARERSIAAASTDVCLQNWNWKTPGAHESTYPPLVVAGIQGHVGVIDALLNAGVYINQRASDVEGVTALHMATRYVRLEAVEMLLRRGADVHAKTVGDGSQLLNSPLTYLVMATSRPGDDTSGTVLETPEVSDDASVPDDRGAVARALLAAGADPHAPLLGRSGKLYHGGGSLVGQAVALHHLPLFEALATHRCPPGELSRAVLGDPGRKRPAPERVRYDELRRLADREVVLAERLCEKDTDEESTASDDSDPNRPRLEDARTIAKMLRHFALAFRGPPPTRAARKTVPARDSSIPSEAAPRTSGACHACGAPVVDDGELIGPCRRCGKSFCSRACEHKGWKPGGFGCSGVIVRNGDFVRLHGRTFVQPCDANSDAAMDAAERQADTIERNIAAAQAR</sequence>
<gene>
    <name evidence="6" type="ORF">PECAL_4P16530</name>
</gene>
<feature type="region of interest" description="Disordered" evidence="5">
    <location>
        <begin position="427"/>
        <end position="450"/>
    </location>
</feature>
<evidence type="ECO:0000313" key="7">
    <source>
        <dbReference type="Proteomes" id="UP000789595"/>
    </source>
</evidence>
<keyword evidence="3 4" id="KW-0040">ANK repeat</keyword>
<evidence type="ECO:0000256" key="5">
    <source>
        <dbReference type="SAM" id="MobiDB-lite"/>
    </source>
</evidence>
<feature type="non-terminal residue" evidence="6">
    <location>
        <position position="546"/>
    </location>
</feature>
<evidence type="ECO:0000256" key="3">
    <source>
        <dbReference type="ARBA" id="ARBA00023043"/>
    </source>
</evidence>
<dbReference type="OrthoDB" id="341259at2759"/>
<dbReference type="GO" id="GO:0016567">
    <property type="term" value="P:protein ubiquitination"/>
    <property type="evidence" value="ECO:0007669"/>
    <property type="project" value="TreeGrafter"/>
</dbReference>
<dbReference type="InterPro" id="IPR036770">
    <property type="entry name" value="Ankyrin_rpt-contain_sf"/>
</dbReference>
<feature type="repeat" description="ANK" evidence="4">
    <location>
        <begin position="212"/>
        <end position="244"/>
    </location>
</feature>
<accession>A0A8J2WZ79</accession>
<dbReference type="PROSITE" id="PS50088">
    <property type="entry name" value="ANK_REPEAT"/>
    <property type="match status" value="1"/>
</dbReference>
<dbReference type="InterPro" id="IPR002110">
    <property type="entry name" value="Ankyrin_rpt"/>
</dbReference>
<keyword evidence="7" id="KW-1185">Reference proteome</keyword>
<name>A0A8J2WZ79_9STRA</name>
<feature type="compositionally biased region" description="Acidic residues" evidence="5">
    <location>
        <begin position="388"/>
        <end position="399"/>
    </location>
</feature>
<protein>
    <recommendedName>
        <fullName evidence="8">MYND-type domain-containing protein</fullName>
    </recommendedName>
</protein>
<feature type="region of interest" description="Disordered" evidence="5">
    <location>
        <begin position="267"/>
        <end position="286"/>
    </location>
</feature>
<dbReference type="SMART" id="SM00248">
    <property type="entry name" value="ANK"/>
    <property type="match status" value="4"/>
</dbReference>
<feature type="compositionally biased region" description="Pro residues" evidence="5">
    <location>
        <begin position="36"/>
        <end position="49"/>
    </location>
</feature>
<evidence type="ECO:0000256" key="1">
    <source>
        <dbReference type="ARBA" id="ARBA00005949"/>
    </source>
</evidence>
<reference evidence="6" key="1">
    <citation type="submission" date="2021-11" db="EMBL/GenBank/DDBJ databases">
        <authorList>
            <consortium name="Genoscope - CEA"/>
            <person name="William W."/>
        </authorList>
    </citation>
    <scope>NUCLEOTIDE SEQUENCE</scope>
</reference>
<proteinExistence type="inferred from homology"/>
<comment type="caution">
    <text evidence="6">The sequence shown here is derived from an EMBL/GenBank/DDBJ whole genome shotgun (WGS) entry which is preliminary data.</text>
</comment>
<dbReference type="Pfam" id="PF12796">
    <property type="entry name" value="Ank_2"/>
    <property type="match status" value="1"/>
</dbReference>
<dbReference type="PROSITE" id="PS50297">
    <property type="entry name" value="ANK_REP_REGION"/>
    <property type="match status" value="1"/>
</dbReference>
<dbReference type="PANTHER" id="PTHR24136">
    <property type="entry name" value="SOWAH (DROSOPHILA) HOMOLOG"/>
    <property type="match status" value="1"/>
</dbReference>
<feature type="region of interest" description="Disordered" evidence="5">
    <location>
        <begin position="1"/>
        <end position="59"/>
    </location>
</feature>
<comment type="similarity">
    <text evidence="1">Belongs to the ankyrin SOCS box (ASB) family.</text>
</comment>
<dbReference type="InterPro" id="IPR051573">
    <property type="entry name" value="Ankyrin-SOCS_box_domain"/>
</dbReference>